<dbReference type="RefSeq" id="XP_007866557.1">
    <property type="nucleotide sequence ID" value="XM_007868366.1"/>
</dbReference>
<evidence type="ECO:0000313" key="2">
    <source>
        <dbReference type="EMBL" id="EPQ55437.1"/>
    </source>
</evidence>
<dbReference type="eggNOG" id="ENOG502SJYD">
    <property type="taxonomic scope" value="Eukaryota"/>
</dbReference>
<dbReference type="AlphaFoldDB" id="S7Q7C9"/>
<keyword evidence="3" id="KW-1185">Reference proteome</keyword>
<dbReference type="HOGENOM" id="CLU_049744_0_1_1"/>
<dbReference type="GeneID" id="19301992"/>
<protein>
    <recommendedName>
        <fullName evidence="1">Polysaccharide lyase 14 domain-containing protein</fullName>
    </recommendedName>
</protein>
<sequence length="294" mass="31374">MTASITLSRLHHVPLPPFPIGRTPLSDAVLGVHNSSAHLPHPLTTPPLPPPSCGEVAWEAFYPAGSVNPSSAIPGGFGFYLGGPEGFRYEIAGAREVLMEYEVLFEEGFAWGKGGKLPGMFGGVGDLAYGCSGGRTKARCQCFDLRLMWRYASPSPCSTSTYNPSRDNGQGELYAYLPLTAPNAARMLAVPGSRPNGDYGFSVGRGAFGFEGGRWTTVAQRVRLNDIGQENGEVEVYIDGTSVISVQGLTLRDDAVSHVQGLHFQTFFGGSSPEWASPKDQRAWFAGVSGAILI</sequence>
<dbReference type="OrthoDB" id="3337916at2759"/>
<dbReference type="KEGG" id="gtr:GLOTRDRAFT_129709"/>
<organism evidence="2 3">
    <name type="scientific">Gloeophyllum trabeum (strain ATCC 11539 / FP-39264 / Madison 617)</name>
    <name type="common">Brown rot fungus</name>
    <dbReference type="NCBI Taxonomy" id="670483"/>
    <lineage>
        <taxon>Eukaryota</taxon>
        <taxon>Fungi</taxon>
        <taxon>Dikarya</taxon>
        <taxon>Basidiomycota</taxon>
        <taxon>Agaricomycotina</taxon>
        <taxon>Agaricomycetes</taxon>
        <taxon>Gloeophyllales</taxon>
        <taxon>Gloeophyllaceae</taxon>
        <taxon>Gloeophyllum</taxon>
    </lineage>
</organism>
<dbReference type="OMA" id="NLRLMWR"/>
<evidence type="ECO:0000259" key="1">
    <source>
        <dbReference type="Pfam" id="PF21294"/>
    </source>
</evidence>
<dbReference type="Proteomes" id="UP000030669">
    <property type="component" value="Unassembled WGS sequence"/>
</dbReference>
<dbReference type="PANTHER" id="PTHR40124">
    <property type="match status" value="1"/>
</dbReference>
<dbReference type="Pfam" id="PF21294">
    <property type="entry name" value="Polysacc_lyase_14"/>
    <property type="match status" value="1"/>
</dbReference>
<dbReference type="Gene3D" id="2.60.120.200">
    <property type="match status" value="1"/>
</dbReference>
<name>S7Q7C9_GLOTA</name>
<dbReference type="PANTHER" id="PTHR40124:SF1">
    <property type="entry name" value="DISAGGREGATASE RELATED REPEAT PROTEIN"/>
    <property type="match status" value="1"/>
</dbReference>
<accession>S7Q7C9</accession>
<proteinExistence type="predicted"/>
<evidence type="ECO:0000313" key="3">
    <source>
        <dbReference type="Proteomes" id="UP000030669"/>
    </source>
</evidence>
<feature type="domain" description="Polysaccharide lyase 14" evidence="1">
    <location>
        <begin position="57"/>
        <end position="287"/>
    </location>
</feature>
<gene>
    <name evidence="2" type="ORF">GLOTRDRAFT_129709</name>
</gene>
<dbReference type="InterPro" id="IPR048958">
    <property type="entry name" value="Polysacc_lyase_14"/>
</dbReference>
<dbReference type="STRING" id="670483.S7Q7C9"/>
<dbReference type="EMBL" id="KB469302">
    <property type="protein sequence ID" value="EPQ55437.1"/>
    <property type="molecule type" value="Genomic_DNA"/>
</dbReference>
<reference evidence="2 3" key="1">
    <citation type="journal article" date="2012" name="Science">
        <title>The Paleozoic origin of enzymatic lignin decomposition reconstructed from 31 fungal genomes.</title>
        <authorList>
            <person name="Floudas D."/>
            <person name="Binder M."/>
            <person name="Riley R."/>
            <person name="Barry K."/>
            <person name="Blanchette R.A."/>
            <person name="Henrissat B."/>
            <person name="Martinez A.T."/>
            <person name="Otillar R."/>
            <person name="Spatafora J.W."/>
            <person name="Yadav J.S."/>
            <person name="Aerts A."/>
            <person name="Benoit I."/>
            <person name="Boyd A."/>
            <person name="Carlson A."/>
            <person name="Copeland A."/>
            <person name="Coutinho P.M."/>
            <person name="de Vries R.P."/>
            <person name="Ferreira P."/>
            <person name="Findley K."/>
            <person name="Foster B."/>
            <person name="Gaskell J."/>
            <person name="Glotzer D."/>
            <person name="Gorecki P."/>
            <person name="Heitman J."/>
            <person name="Hesse C."/>
            <person name="Hori C."/>
            <person name="Igarashi K."/>
            <person name="Jurgens J.A."/>
            <person name="Kallen N."/>
            <person name="Kersten P."/>
            <person name="Kohler A."/>
            <person name="Kuees U."/>
            <person name="Kumar T.K.A."/>
            <person name="Kuo A."/>
            <person name="LaButti K."/>
            <person name="Larrondo L.F."/>
            <person name="Lindquist E."/>
            <person name="Ling A."/>
            <person name="Lombard V."/>
            <person name="Lucas S."/>
            <person name="Lundell T."/>
            <person name="Martin R."/>
            <person name="McLaughlin D.J."/>
            <person name="Morgenstern I."/>
            <person name="Morin E."/>
            <person name="Murat C."/>
            <person name="Nagy L.G."/>
            <person name="Nolan M."/>
            <person name="Ohm R.A."/>
            <person name="Patyshakuliyeva A."/>
            <person name="Rokas A."/>
            <person name="Ruiz-Duenas F.J."/>
            <person name="Sabat G."/>
            <person name="Salamov A."/>
            <person name="Samejima M."/>
            <person name="Schmutz J."/>
            <person name="Slot J.C."/>
            <person name="St John F."/>
            <person name="Stenlid J."/>
            <person name="Sun H."/>
            <person name="Sun S."/>
            <person name="Syed K."/>
            <person name="Tsang A."/>
            <person name="Wiebenga A."/>
            <person name="Young D."/>
            <person name="Pisabarro A."/>
            <person name="Eastwood D.C."/>
            <person name="Martin F."/>
            <person name="Cullen D."/>
            <person name="Grigoriev I.V."/>
            <person name="Hibbett D.S."/>
        </authorList>
    </citation>
    <scope>NUCLEOTIDE SEQUENCE [LARGE SCALE GENOMIC DNA]</scope>
    <source>
        <strain evidence="2 3">ATCC 11539</strain>
    </source>
</reference>